<dbReference type="RefSeq" id="WP_185897530.1">
    <property type="nucleotide sequence ID" value="NZ_JACLZK010000001.1"/>
</dbReference>
<evidence type="ECO:0000313" key="2">
    <source>
        <dbReference type="EMBL" id="MBC2881812.1"/>
    </source>
</evidence>
<sequence>MLILANPDRPTTKESFNALIRQNNGGSDEVSEQIIYNVGYLVYCSNIYALRQLKGYQDKIQSLLADKMILQSRLSELEQAYRTASDKWAEVSDEAYELEQELIKLKSKQSQRRDA</sequence>
<protein>
    <submittedName>
        <fullName evidence="2">Uncharacterized protein</fullName>
    </submittedName>
</protein>
<evidence type="ECO:0000313" key="3">
    <source>
        <dbReference type="Proteomes" id="UP000552683"/>
    </source>
</evidence>
<keyword evidence="1" id="KW-0175">Coiled coil</keyword>
<keyword evidence="3" id="KW-1185">Reference proteome</keyword>
<evidence type="ECO:0000256" key="1">
    <source>
        <dbReference type="SAM" id="Coils"/>
    </source>
</evidence>
<organism evidence="2 3">
    <name type="scientific">Campylobacter massiliensis</name>
    <dbReference type="NCBI Taxonomy" id="2762557"/>
    <lineage>
        <taxon>Bacteria</taxon>
        <taxon>Pseudomonadati</taxon>
        <taxon>Campylobacterota</taxon>
        <taxon>Epsilonproteobacteria</taxon>
        <taxon>Campylobacterales</taxon>
        <taxon>Campylobacteraceae</taxon>
        <taxon>Campylobacter</taxon>
    </lineage>
</organism>
<gene>
    <name evidence="2" type="ORF">H7R39_00705</name>
</gene>
<feature type="coiled-coil region" evidence="1">
    <location>
        <begin position="60"/>
        <end position="87"/>
    </location>
</feature>
<proteinExistence type="predicted"/>
<comment type="caution">
    <text evidence="2">The sequence shown here is derived from an EMBL/GenBank/DDBJ whole genome shotgun (WGS) entry which is preliminary data.</text>
</comment>
<dbReference type="EMBL" id="JACLZK010000001">
    <property type="protein sequence ID" value="MBC2881812.1"/>
    <property type="molecule type" value="Genomic_DNA"/>
</dbReference>
<name>A0A842J6P3_9BACT</name>
<dbReference type="Proteomes" id="UP000552683">
    <property type="component" value="Unassembled WGS sequence"/>
</dbReference>
<dbReference type="AlphaFoldDB" id="A0A842J6P3"/>
<reference evidence="2 3" key="1">
    <citation type="submission" date="2020-08" db="EMBL/GenBank/DDBJ databases">
        <title>Complete genome and description of Campylobacter massiliensis Marseille-Q3452 sp. nov.</title>
        <authorList>
            <person name="Antezack A."/>
        </authorList>
    </citation>
    <scope>NUCLEOTIDE SEQUENCE [LARGE SCALE GENOMIC DNA]</scope>
    <source>
        <strain evidence="2 3">Marseille-Q3452</strain>
    </source>
</reference>
<accession>A0A842J6P3</accession>